<accession>A0A8C0I6M4</accession>
<dbReference type="GO" id="GO:0003677">
    <property type="term" value="F:DNA binding"/>
    <property type="evidence" value="ECO:0007669"/>
    <property type="project" value="InterPro"/>
</dbReference>
<feature type="compositionally biased region" description="Low complexity" evidence="1">
    <location>
        <begin position="8"/>
        <end position="19"/>
    </location>
</feature>
<evidence type="ECO:0000256" key="1">
    <source>
        <dbReference type="SAM" id="MobiDB-lite"/>
    </source>
</evidence>
<feature type="region of interest" description="Disordered" evidence="1">
    <location>
        <begin position="1"/>
        <end position="25"/>
    </location>
</feature>
<dbReference type="GeneTree" id="ENSGT00990000211702"/>
<evidence type="ECO:0000313" key="2">
    <source>
        <dbReference type="Ensembl" id="ENSBMSP00010030353.1"/>
    </source>
</evidence>
<sequence>MVRCRLRSPSPQQGSGQQGESERLHQVQELRPEDVLIYAGGPTEALSRIGRRRRCIRQLQASLGPPERVTCQEAPRETTARSPSDAQALSLQGAHKILSKMSKSHLPNKA</sequence>
<dbReference type="GO" id="GO:0051276">
    <property type="term" value="P:chromosome organization"/>
    <property type="evidence" value="ECO:0007669"/>
    <property type="project" value="InterPro"/>
</dbReference>
<name>A0A8C0I6M4_BALMU</name>
<dbReference type="GO" id="GO:0007286">
    <property type="term" value="P:spermatid development"/>
    <property type="evidence" value="ECO:0007669"/>
    <property type="project" value="InterPro"/>
</dbReference>
<organism evidence="2">
    <name type="scientific">Balaenoptera musculus</name>
    <name type="common">Blue whale</name>
    <dbReference type="NCBI Taxonomy" id="9771"/>
    <lineage>
        <taxon>Eukaryota</taxon>
        <taxon>Metazoa</taxon>
        <taxon>Chordata</taxon>
        <taxon>Craniata</taxon>
        <taxon>Vertebrata</taxon>
        <taxon>Euteleostomi</taxon>
        <taxon>Mammalia</taxon>
        <taxon>Eutheria</taxon>
        <taxon>Laurasiatheria</taxon>
        <taxon>Artiodactyla</taxon>
        <taxon>Whippomorpha</taxon>
        <taxon>Cetacea</taxon>
        <taxon>Mysticeti</taxon>
        <taxon>Balaenopteridae</taxon>
        <taxon>Balaenoptera</taxon>
    </lineage>
</organism>
<dbReference type="Pfam" id="PF00841">
    <property type="entry name" value="Protamine_P2"/>
    <property type="match status" value="1"/>
</dbReference>
<dbReference type="InterPro" id="IPR000492">
    <property type="entry name" value="PRM2"/>
</dbReference>
<protein>
    <submittedName>
        <fullName evidence="2">Uncharacterized protein</fullName>
    </submittedName>
</protein>
<proteinExistence type="predicted"/>
<reference evidence="2" key="1">
    <citation type="submission" date="2023-09" db="UniProtKB">
        <authorList>
            <consortium name="Ensembl"/>
        </authorList>
    </citation>
    <scope>IDENTIFICATION</scope>
</reference>
<dbReference type="AlphaFoldDB" id="A0A8C0I6M4"/>
<dbReference type="Ensembl" id="ENSBMST00010033393.1">
    <property type="protein sequence ID" value="ENSBMSP00010030353.1"/>
    <property type="gene ID" value="ENSBMSG00010021963.1"/>
</dbReference>
<feature type="region of interest" description="Disordered" evidence="1">
    <location>
        <begin position="64"/>
        <end position="88"/>
    </location>
</feature>